<proteinExistence type="predicted"/>
<reference evidence="1" key="1">
    <citation type="submission" date="2019-12" db="EMBL/GenBank/DDBJ databases">
        <title>Actinomadura physcomitrii sp. nov., a novel actinomycete isolated from moss [Physcomitrium sphaericum (Ludw) Fuernr].</title>
        <authorList>
            <person name="Zhuang X."/>
        </authorList>
    </citation>
    <scope>NUCLEOTIDE SEQUENCE [LARGE SCALE GENOMIC DNA]</scope>
    <source>
        <strain evidence="1">LD22</strain>
    </source>
</reference>
<organism evidence="1 2">
    <name type="scientific">Actinomadura physcomitrii</name>
    <dbReference type="NCBI Taxonomy" id="2650748"/>
    <lineage>
        <taxon>Bacteria</taxon>
        <taxon>Bacillati</taxon>
        <taxon>Actinomycetota</taxon>
        <taxon>Actinomycetes</taxon>
        <taxon>Streptosporangiales</taxon>
        <taxon>Thermomonosporaceae</taxon>
        <taxon>Actinomadura</taxon>
    </lineage>
</organism>
<gene>
    <name evidence="1" type="ORF">F8568_042815</name>
</gene>
<accession>A0A6I4MMR9</accession>
<keyword evidence="2" id="KW-1185">Reference proteome</keyword>
<sequence>MSDNSPTMPSPGGAPGLRDFQLRLLSGMRGNAPMVEDALRNLGAGQADMIAARERTEHIFLPAGRFENAAALLGTPVTSQTIQPTPADVTDDASLTKVTYELPLWPGLVFYLVGRPGLPVAHDFGFARSPQAPHTLPDKYTDLRAWAWLRSEVFERFGPPIEEGDIWPPYEEYKLQARDVDGYIRPFWAVFSWNLLQHVEWVSDQPS</sequence>
<protein>
    <submittedName>
        <fullName evidence="1">Uncharacterized protein</fullName>
    </submittedName>
</protein>
<comment type="caution">
    <text evidence="1">The sequence shown here is derived from an EMBL/GenBank/DDBJ whole genome shotgun (WGS) entry which is preliminary data.</text>
</comment>
<dbReference type="AlphaFoldDB" id="A0A6I4MMR9"/>
<evidence type="ECO:0000313" key="2">
    <source>
        <dbReference type="Proteomes" id="UP000462055"/>
    </source>
</evidence>
<dbReference type="Proteomes" id="UP000462055">
    <property type="component" value="Unassembled WGS sequence"/>
</dbReference>
<dbReference type="EMBL" id="WBMS02000060">
    <property type="protein sequence ID" value="MWA06963.1"/>
    <property type="molecule type" value="Genomic_DNA"/>
</dbReference>
<dbReference type="RefSeq" id="WP_151599877.1">
    <property type="nucleotide sequence ID" value="NZ_WBMS02000060.1"/>
</dbReference>
<name>A0A6I4MMR9_9ACTN</name>
<evidence type="ECO:0000313" key="1">
    <source>
        <dbReference type="EMBL" id="MWA06963.1"/>
    </source>
</evidence>